<dbReference type="Pfam" id="PF02894">
    <property type="entry name" value="GFO_IDH_MocA_C"/>
    <property type="match status" value="1"/>
</dbReference>
<dbReference type="InterPro" id="IPR051317">
    <property type="entry name" value="Gfo/Idh/MocA_oxidoreduct"/>
</dbReference>
<dbReference type="OrthoDB" id="64915at2759"/>
<dbReference type="PANTHER" id="PTHR43708:SF8">
    <property type="entry name" value="OXIDOREDUCTASE"/>
    <property type="match status" value="1"/>
</dbReference>
<dbReference type="InterPro" id="IPR004104">
    <property type="entry name" value="Gfo/Idh/MocA-like_OxRdtase_C"/>
</dbReference>
<sequence>MSSNINLGVVGTGVKPLVSDQLDFWGHASRPFGSASPRLWPWCSFAKFVSMWSIGFLEAHPRIGSVYPSVKPIAMRSICRAIFSEGLHHPMTNSGSVAEQRNQHYFASSNALRTRSARAPCKPNPLAVFWGHAPRPPGLASLEVLGRGLFFLFVEQSYWSVIDHRDVTTRFRNQFAELLYLGPIFATDSHLPALQKVESLKVSGAFNRTKEKAEKFAETAGFDNSKVFDSLDDLVKDPSIDAVDALVPVGNNLPTIKKAIDAGKPIAIEKPISSNLEDAKEIVKLDRSTDLPIIILENFVYHNGVAKLKELLPKIGNVVTFLYQSTGPYTPSKYHATAWRRNPEHIGGYLSDGGVHQLAVLTEVLGEVESVSARTTQLKEVAGDVDTLNALFNMKSGVFGTFTYASYLGATKKTNKFTIFGTNGSLIYENSPGSGPTIIFQEGADGKSASEPETIQVTPEQHNGIEKEFQNFADAVKAKDKSLIKCPPATAFHHFAIIVACVLSGQNAAQVTKVETV</sequence>
<dbReference type="EMBL" id="SWFS01000099">
    <property type="protein sequence ID" value="KAA8916421.1"/>
    <property type="molecule type" value="Genomic_DNA"/>
</dbReference>
<gene>
    <name evidence="3" type="ORF">TRICI_001416</name>
</gene>
<evidence type="ECO:0008006" key="5">
    <source>
        <dbReference type="Google" id="ProtNLM"/>
    </source>
</evidence>
<feature type="domain" description="Gfo/Idh/MocA-like oxidoreductase C-terminal" evidence="2">
    <location>
        <begin position="314"/>
        <end position="511"/>
    </location>
</feature>
<dbReference type="PANTHER" id="PTHR43708">
    <property type="entry name" value="CONSERVED EXPRESSED OXIDOREDUCTASE (EUROFUNG)"/>
    <property type="match status" value="1"/>
</dbReference>
<dbReference type="GO" id="GO:0000166">
    <property type="term" value="F:nucleotide binding"/>
    <property type="evidence" value="ECO:0007669"/>
    <property type="project" value="InterPro"/>
</dbReference>
<dbReference type="Gene3D" id="3.30.360.10">
    <property type="entry name" value="Dihydrodipicolinate Reductase, domain 2"/>
    <property type="match status" value="1"/>
</dbReference>
<dbReference type="VEuPathDB" id="FungiDB:TRICI_001416"/>
<evidence type="ECO:0000313" key="4">
    <source>
        <dbReference type="Proteomes" id="UP000761534"/>
    </source>
</evidence>
<evidence type="ECO:0000259" key="1">
    <source>
        <dbReference type="Pfam" id="PF01408"/>
    </source>
</evidence>
<keyword evidence="4" id="KW-1185">Reference proteome</keyword>
<accession>A0A642V9D0</accession>
<name>A0A642V9D0_9ASCO</name>
<evidence type="ECO:0000259" key="2">
    <source>
        <dbReference type="Pfam" id="PF02894"/>
    </source>
</evidence>
<dbReference type="InterPro" id="IPR036291">
    <property type="entry name" value="NAD(P)-bd_dom_sf"/>
</dbReference>
<organism evidence="3 4">
    <name type="scientific">Trichomonascus ciferrii</name>
    <dbReference type="NCBI Taxonomy" id="44093"/>
    <lineage>
        <taxon>Eukaryota</taxon>
        <taxon>Fungi</taxon>
        <taxon>Dikarya</taxon>
        <taxon>Ascomycota</taxon>
        <taxon>Saccharomycotina</taxon>
        <taxon>Dipodascomycetes</taxon>
        <taxon>Dipodascales</taxon>
        <taxon>Trichomonascaceae</taxon>
        <taxon>Trichomonascus</taxon>
        <taxon>Trichomonascus ciferrii complex</taxon>
    </lineage>
</organism>
<reference evidence="3" key="1">
    <citation type="journal article" date="2019" name="G3 (Bethesda)">
        <title>Genome Assemblies of Two Rare Opportunistic Yeast Pathogens: Diutina rugosa (syn. Candida rugosa) and Trichomonascus ciferrii (syn. Candida ciferrii).</title>
        <authorList>
            <person name="Mixao V."/>
            <person name="Saus E."/>
            <person name="Hansen A.P."/>
            <person name="Lass-Florl C."/>
            <person name="Gabaldon T."/>
        </authorList>
    </citation>
    <scope>NUCLEOTIDE SEQUENCE</scope>
    <source>
        <strain evidence="3">CBS 4856</strain>
    </source>
</reference>
<dbReference type="SUPFAM" id="SSF51735">
    <property type="entry name" value="NAD(P)-binding Rossmann-fold domains"/>
    <property type="match status" value="1"/>
</dbReference>
<dbReference type="Pfam" id="PF01408">
    <property type="entry name" value="GFO_IDH_MocA"/>
    <property type="match status" value="1"/>
</dbReference>
<dbReference type="AlphaFoldDB" id="A0A642V9D0"/>
<dbReference type="Proteomes" id="UP000761534">
    <property type="component" value="Unassembled WGS sequence"/>
</dbReference>
<feature type="domain" description="Gfo/Idh/MocA-like oxidoreductase N-terminal" evidence="1">
    <location>
        <begin position="187"/>
        <end position="290"/>
    </location>
</feature>
<dbReference type="SUPFAM" id="SSF55347">
    <property type="entry name" value="Glyceraldehyde-3-phosphate dehydrogenase-like, C-terminal domain"/>
    <property type="match status" value="1"/>
</dbReference>
<comment type="caution">
    <text evidence="3">The sequence shown here is derived from an EMBL/GenBank/DDBJ whole genome shotgun (WGS) entry which is preliminary data.</text>
</comment>
<evidence type="ECO:0000313" key="3">
    <source>
        <dbReference type="EMBL" id="KAA8916421.1"/>
    </source>
</evidence>
<dbReference type="Gene3D" id="3.40.50.720">
    <property type="entry name" value="NAD(P)-binding Rossmann-like Domain"/>
    <property type="match status" value="1"/>
</dbReference>
<protein>
    <recommendedName>
        <fullName evidence="5">Gfo/Idh/MocA-like oxidoreductase N-terminal domain-containing protein</fullName>
    </recommendedName>
</protein>
<dbReference type="InterPro" id="IPR000683">
    <property type="entry name" value="Gfo/Idh/MocA-like_OxRdtase_N"/>
</dbReference>
<proteinExistence type="predicted"/>